<dbReference type="Proteomes" id="UP000502677">
    <property type="component" value="Chromosome"/>
</dbReference>
<dbReference type="EMBL" id="CP049863">
    <property type="protein sequence ID" value="QIK64151.1"/>
    <property type="molecule type" value="Genomic_DNA"/>
</dbReference>
<name>A0A6G7XIF5_9MICO</name>
<dbReference type="KEGG" id="lvi:G7068_13790"/>
<accession>A0A6G7XIF5</accession>
<gene>
    <name evidence="1" type="ORF">G7068_13790</name>
</gene>
<evidence type="ECO:0000313" key="1">
    <source>
        <dbReference type="EMBL" id="QIK64151.1"/>
    </source>
</evidence>
<dbReference type="AlphaFoldDB" id="A0A6G7XIF5"/>
<organism evidence="1 2">
    <name type="scientific">Leucobacter viscericola</name>
    <dbReference type="NCBI Taxonomy" id="2714935"/>
    <lineage>
        <taxon>Bacteria</taxon>
        <taxon>Bacillati</taxon>
        <taxon>Actinomycetota</taxon>
        <taxon>Actinomycetes</taxon>
        <taxon>Micrococcales</taxon>
        <taxon>Microbacteriaceae</taxon>
        <taxon>Leucobacter</taxon>
    </lineage>
</organism>
<evidence type="ECO:0000313" key="2">
    <source>
        <dbReference type="Proteomes" id="UP000502677"/>
    </source>
</evidence>
<proteinExistence type="predicted"/>
<protein>
    <submittedName>
        <fullName evidence="1">Uncharacterized protein</fullName>
    </submittedName>
</protein>
<dbReference type="RefSeq" id="WP_166292490.1">
    <property type="nucleotide sequence ID" value="NZ_CP049863.1"/>
</dbReference>
<sequence>MSKRRMERTLNALLPHRELVTVTPYLGGGANGRVYGTPVTLKRAQILDDIKLIRDQYDKETSITAVVYCERSELEDIPIPETRVTIWAGTRDQRDAHVESAGRYEHPEFVDLLEVRLT</sequence>
<keyword evidence="2" id="KW-1185">Reference proteome</keyword>
<reference evidence="1 2" key="1">
    <citation type="submission" date="2020-03" db="EMBL/GenBank/DDBJ databases">
        <title>Leucobacter sp. nov., isolated from beetles.</title>
        <authorList>
            <person name="Hyun D.-W."/>
            <person name="Bae J.-W."/>
        </authorList>
    </citation>
    <scope>NUCLEOTIDE SEQUENCE [LARGE SCALE GENOMIC DNA]</scope>
    <source>
        <strain evidence="1 2">HDW9C</strain>
    </source>
</reference>